<feature type="binding site" evidence="10">
    <location>
        <position position="172"/>
    </location>
    <ligand>
        <name>substrate</name>
    </ligand>
</feature>
<evidence type="ECO:0000256" key="3">
    <source>
        <dbReference type="ARBA" id="ARBA00022634"/>
    </source>
</evidence>
<dbReference type="SUPFAM" id="SSF57716">
    <property type="entry name" value="Glucocorticoid receptor-like (DNA-binding domain)"/>
    <property type="match status" value="1"/>
</dbReference>
<evidence type="ECO:0000256" key="10">
    <source>
        <dbReference type="PIRSR" id="PIRSR035805-2"/>
    </source>
</evidence>
<evidence type="ECO:0000256" key="4">
    <source>
        <dbReference type="ARBA" id="ARBA00022679"/>
    </source>
</evidence>
<sequence>MRLKKPEGTLELITGPMFSGKTEELLKRIKILEIAEIKTLVFKPSFDTRFDAQKVVSRTGAQVNAIVIKEAKEILNYWNKDCKSVAIDEINFLDEGIFEVIDHLVLNGVRVIASGLDMDFLRRPFGVTPGLLAIADEVKKLKAVCLVCKSDAAFSFRKEDSQELNMLGDLEYEARCRKCHILGQKAKKRHKV</sequence>
<evidence type="ECO:0000256" key="6">
    <source>
        <dbReference type="ARBA" id="ARBA00022777"/>
    </source>
</evidence>
<organism evidence="13 14">
    <name type="scientific">Mycoplasmopsis bovirhinis</name>
    <dbReference type="NCBI Taxonomy" id="29553"/>
    <lineage>
        <taxon>Bacteria</taxon>
        <taxon>Bacillati</taxon>
        <taxon>Mycoplasmatota</taxon>
        <taxon>Mycoplasmoidales</taxon>
        <taxon>Metamycoplasmataceae</taxon>
        <taxon>Mycoplasmopsis</taxon>
    </lineage>
</organism>
<keyword evidence="3 8" id="KW-0237">DNA synthesis</keyword>
<keyword evidence="8" id="KW-0479">Metal-binding</keyword>
<dbReference type="AlphaFoldDB" id="A0A449ACH3"/>
<comment type="catalytic activity">
    <reaction evidence="8 11">
        <text>thymidine + ATP = dTMP + ADP + H(+)</text>
        <dbReference type="Rhea" id="RHEA:19129"/>
        <dbReference type="ChEBI" id="CHEBI:15378"/>
        <dbReference type="ChEBI" id="CHEBI:17748"/>
        <dbReference type="ChEBI" id="CHEBI:30616"/>
        <dbReference type="ChEBI" id="CHEBI:63528"/>
        <dbReference type="ChEBI" id="CHEBI:456216"/>
        <dbReference type="EC" id="2.7.1.21"/>
    </reaction>
</comment>
<dbReference type="Pfam" id="PF00265">
    <property type="entry name" value="TK"/>
    <property type="match status" value="1"/>
</dbReference>
<keyword evidence="7 8" id="KW-0067">ATP-binding</keyword>
<dbReference type="RefSeq" id="WP_129620952.1">
    <property type="nucleotide sequence ID" value="NZ_LR214972.1"/>
</dbReference>
<reference evidence="13 14" key="1">
    <citation type="submission" date="2019-01" db="EMBL/GenBank/DDBJ databases">
        <authorList>
            <consortium name="Pathogen Informatics"/>
        </authorList>
    </citation>
    <scope>NUCLEOTIDE SEQUENCE [LARGE SCALE GENOMIC DNA]</scope>
    <source>
        <strain evidence="13 14">NCTC10118</strain>
    </source>
</reference>
<comment type="subunit">
    <text evidence="8">Homotetramer.</text>
</comment>
<dbReference type="EMBL" id="LR214972">
    <property type="protein sequence ID" value="VEU62686.1"/>
    <property type="molecule type" value="Genomic_DNA"/>
</dbReference>
<keyword evidence="8" id="KW-0862">Zinc</keyword>
<keyword evidence="8" id="KW-0963">Cytoplasm</keyword>
<dbReference type="HAMAP" id="MF_00124">
    <property type="entry name" value="Thymidine_kinase"/>
    <property type="match status" value="1"/>
</dbReference>
<keyword evidence="4 8" id="KW-0808">Transferase</keyword>
<dbReference type="Gene3D" id="3.40.50.300">
    <property type="entry name" value="P-loop containing nucleotide triphosphate hydrolases"/>
    <property type="match status" value="1"/>
</dbReference>
<dbReference type="GO" id="GO:0004797">
    <property type="term" value="F:thymidine kinase activity"/>
    <property type="evidence" value="ECO:0007669"/>
    <property type="project" value="UniProtKB-UniRule"/>
</dbReference>
<feature type="binding site" evidence="8">
    <location>
        <position position="179"/>
    </location>
    <ligand>
        <name>Zn(2+)</name>
        <dbReference type="ChEBI" id="CHEBI:29105"/>
    </ligand>
</feature>
<proteinExistence type="inferred from homology"/>
<evidence type="ECO:0000256" key="11">
    <source>
        <dbReference type="RuleBase" id="RU000544"/>
    </source>
</evidence>
<keyword evidence="5 8" id="KW-0547">Nucleotide-binding</keyword>
<dbReference type="Proteomes" id="UP000289952">
    <property type="component" value="Chromosome"/>
</dbReference>
<feature type="binding site" evidence="8">
    <location>
        <begin position="15"/>
        <end position="22"/>
    </location>
    <ligand>
        <name>ATP</name>
        <dbReference type="ChEBI" id="CHEBI:30616"/>
    </ligand>
</feature>
<dbReference type="GO" id="GO:0005524">
    <property type="term" value="F:ATP binding"/>
    <property type="evidence" value="ECO:0007669"/>
    <property type="project" value="UniProtKB-UniRule"/>
</dbReference>
<comment type="similarity">
    <text evidence="1 8 12">Belongs to the thymidine kinase family.</text>
</comment>
<dbReference type="PANTHER" id="PTHR11441:SF0">
    <property type="entry name" value="THYMIDINE KINASE, CYTOSOLIC"/>
    <property type="match status" value="1"/>
</dbReference>
<dbReference type="GO" id="GO:0008270">
    <property type="term" value="F:zinc ion binding"/>
    <property type="evidence" value="ECO:0007669"/>
    <property type="project" value="UniProtKB-UniRule"/>
</dbReference>
<evidence type="ECO:0000313" key="14">
    <source>
        <dbReference type="Proteomes" id="UP000289952"/>
    </source>
</evidence>
<evidence type="ECO:0000256" key="8">
    <source>
        <dbReference type="HAMAP-Rule" id="MF_00124"/>
    </source>
</evidence>
<feature type="binding site" evidence="8">
    <location>
        <begin position="88"/>
        <end position="91"/>
    </location>
    <ligand>
        <name>ATP</name>
        <dbReference type="ChEBI" id="CHEBI:30616"/>
    </ligand>
</feature>
<dbReference type="Gene3D" id="3.30.60.20">
    <property type="match status" value="1"/>
</dbReference>
<keyword evidence="6 8" id="KW-0418">Kinase</keyword>
<evidence type="ECO:0000256" key="12">
    <source>
        <dbReference type="RuleBase" id="RU004165"/>
    </source>
</evidence>
<accession>A0A449ACH3</accession>
<dbReference type="GO" id="GO:0046104">
    <property type="term" value="P:thymidine metabolic process"/>
    <property type="evidence" value="ECO:0007669"/>
    <property type="project" value="TreeGrafter"/>
</dbReference>
<feature type="active site" description="Proton acceptor" evidence="8 9">
    <location>
        <position position="89"/>
    </location>
</feature>
<dbReference type="OrthoDB" id="9781579at2"/>
<name>A0A449ACH3_9BACT</name>
<feature type="binding site" evidence="8">
    <location>
        <position position="148"/>
    </location>
    <ligand>
        <name>Zn(2+)</name>
        <dbReference type="ChEBI" id="CHEBI:29105"/>
    </ligand>
</feature>
<evidence type="ECO:0000313" key="13">
    <source>
        <dbReference type="EMBL" id="VEU62686.1"/>
    </source>
</evidence>
<evidence type="ECO:0000256" key="9">
    <source>
        <dbReference type="PIRSR" id="PIRSR035805-1"/>
    </source>
</evidence>
<dbReference type="NCBIfam" id="NF003296">
    <property type="entry name" value="PRK04296.1-1"/>
    <property type="match status" value="1"/>
</dbReference>
<dbReference type="GO" id="GO:0005829">
    <property type="term" value="C:cytosol"/>
    <property type="evidence" value="ECO:0007669"/>
    <property type="project" value="TreeGrafter"/>
</dbReference>
<comment type="subcellular location">
    <subcellularLocation>
        <location evidence="8">Cytoplasm</location>
    </subcellularLocation>
</comment>
<dbReference type="PIRSF" id="PIRSF035805">
    <property type="entry name" value="TK_cell"/>
    <property type="match status" value="1"/>
</dbReference>
<dbReference type="EC" id="2.7.1.21" evidence="2 8"/>
<dbReference type="InterPro" id="IPR027417">
    <property type="entry name" value="P-loop_NTPase"/>
</dbReference>
<gene>
    <name evidence="8 13" type="primary">tdk</name>
    <name evidence="13" type="ORF">NCTC10118_00102</name>
</gene>
<dbReference type="GO" id="GO:0071897">
    <property type="term" value="P:DNA biosynthetic process"/>
    <property type="evidence" value="ECO:0007669"/>
    <property type="project" value="UniProtKB-KW"/>
</dbReference>
<evidence type="ECO:0000256" key="2">
    <source>
        <dbReference type="ARBA" id="ARBA00012118"/>
    </source>
</evidence>
<feature type="binding site" evidence="8">
    <location>
        <position position="176"/>
    </location>
    <ligand>
        <name>Zn(2+)</name>
        <dbReference type="ChEBI" id="CHEBI:29105"/>
    </ligand>
</feature>
<dbReference type="InterPro" id="IPR001267">
    <property type="entry name" value="Thymidine_kinase"/>
</dbReference>
<protein>
    <recommendedName>
        <fullName evidence="2 8">Thymidine kinase</fullName>
        <ecNumber evidence="2 8">2.7.1.21</ecNumber>
    </recommendedName>
</protein>
<dbReference type="SUPFAM" id="SSF52540">
    <property type="entry name" value="P-loop containing nucleoside triphosphate hydrolases"/>
    <property type="match status" value="1"/>
</dbReference>
<keyword evidence="14" id="KW-1185">Reference proteome</keyword>
<evidence type="ECO:0000256" key="1">
    <source>
        <dbReference type="ARBA" id="ARBA00007587"/>
    </source>
</evidence>
<dbReference type="PANTHER" id="PTHR11441">
    <property type="entry name" value="THYMIDINE KINASE"/>
    <property type="match status" value="1"/>
</dbReference>
<feature type="binding site" evidence="8">
    <location>
        <position position="145"/>
    </location>
    <ligand>
        <name>Zn(2+)</name>
        <dbReference type="ChEBI" id="CHEBI:29105"/>
    </ligand>
</feature>
<evidence type="ECO:0000256" key="5">
    <source>
        <dbReference type="ARBA" id="ARBA00022741"/>
    </source>
</evidence>
<evidence type="ECO:0000256" key="7">
    <source>
        <dbReference type="ARBA" id="ARBA00022840"/>
    </source>
</evidence>